<feature type="compositionally biased region" description="Gly residues" evidence="1">
    <location>
        <begin position="25"/>
        <end position="39"/>
    </location>
</feature>
<proteinExistence type="predicted"/>
<evidence type="ECO:0000256" key="1">
    <source>
        <dbReference type="SAM" id="MobiDB-lite"/>
    </source>
</evidence>
<feature type="compositionally biased region" description="Low complexity" evidence="1">
    <location>
        <begin position="40"/>
        <end position="86"/>
    </location>
</feature>
<sequence>MSRRLKLIAAVAVVLVAISGFSPGRKGGGYRGSSKGGGCSSSSSSSHNNSGSSYDSDTGGSSYGSDGSSYGRKGDYGSSGDSGYRSGTRRYHSTTGTTGSRHGSTRYGSASATVTRCAPQSGSEAKAEVEVRNPKNYTKTYTVTVEFLDESGTHVDSGSAEVEVGSRTTAPVDVRMAHPGRIGDVSECLVKSVD</sequence>
<reference evidence="2" key="2">
    <citation type="journal article" date="2023" name="Int. J. Syst. Evol. Microbiol.">
        <title>Streptomyces marispadix sp. nov., isolated from marine beach sediment of the Northern Coast of Portugal.</title>
        <authorList>
            <person name="dos Santos J.D.N."/>
            <person name="Vitorino I.R."/>
            <person name="Kallscheuer N."/>
            <person name="Srivastava A."/>
            <person name="Krautwurst S."/>
            <person name="Marz M."/>
            <person name="Jogler C."/>
            <person name="Lobo Da Cunha A."/>
            <person name="Catita J."/>
            <person name="Goncalves H."/>
            <person name="Gonzalez I."/>
            <person name="Reyes F."/>
            <person name="Lage O.M."/>
        </authorList>
    </citation>
    <scope>NUCLEOTIDE SEQUENCE</scope>
    <source>
        <strain evidence="2">M600PL45_2</strain>
    </source>
</reference>
<evidence type="ECO:0000313" key="2">
    <source>
        <dbReference type="EMBL" id="MCH6160915.1"/>
    </source>
</evidence>
<gene>
    <name evidence="2" type="ORF">MMA15_11030</name>
</gene>
<comment type="caution">
    <text evidence="2">The sequence shown here is derived from an EMBL/GenBank/DDBJ whole genome shotgun (WGS) entry which is preliminary data.</text>
</comment>
<accession>A0ABS9SXD0</accession>
<dbReference type="EMBL" id="JAKWJU010000002">
    <property type="protein sequence ID" value="MCH6160915.1"/>
    <property type="molecule type" value="Genomic_DNA"/>
</dbReference>
<organism evidence="2 3">
    <name type="scientific">Streptomyces marispadix</name>
    <dbReference type="NCBI Taxonomy" id="2922868"/>
    <lineage>
        <taxon>Bacteria</taxon>
        <taxon>Bacillati</taxon>
        <taxon>Actinomycetota</taxon>
        <taxon>Actinomycetes</taxon>
        <taxon>Kitasatosporales</taxon>
        <taxon>Streptomycetaceae</taxon>
        <taxon>Streptomyces</taxon>
    </lineage>
</organism>
<reference evidence="2" key="1">
    <citation type="submission" date="2022-03" db="EMBL/GenBank/DDBJ databases">
        <authorList>
            <person name="Santos J.D.N."/>
            <person name="Kallscheuer N."/>
            <person name="Jogler C."/>
            <person name="Lage O.M."/>
        </authorList>
    </citation>
    <scope>NUCLEOTIDE SEQUENCE</scope>
    <source>
        <strain evidence="2">M600PL45_2</strain>
    </source>
</reference>
<name>A0ABS9SXD0_9ACTN</name>
<feature type="compositionally biased region" description="Polar residues" evidence="1">
    <location>
        <begin position="110"/>
        <end position="123"/>
    </location>
</feature>
<evidence type="ECO:0008006" key="4">
    <source>
        <dbReference type="Google" id="ProtNLM"/>
    </source>
</evidence>
<feature type="compositionally biased region" description="Low complexity" evidence="1">
    <location>
        <begin position="93"/>
        <end position="109"/>
    </location>
</feature>
<evidence type="ECO:0000313" key="3">
    <source>
        <dbReference type="Proteomes" id="UP001166784"/>
    </source>
</evidence>
<protein>
    <recommendedName>
        <fullName evidence="4">Secreted protein</fullName>
    </recommendedName>
</protein>
<keyword evidence="3" id="KW-1185">Reference proteome</keyword>
<dbReference type="RefSeq" id="WP_241058932.1">
    <property type="nucleotide sequence ID" value="NZ_JAKWJU010000002.1"/>
</dbReference>
<feature type="region of interest" description="Disordered" evidence="1">
    <location>
        <begin position="25"/>
        <end position="129"/>
    </location>
</feature>
<dbReference type="Proteomes" id="UP001166784">
    <property type="component" value="Unassembled WGS sequence"/>
</dbReference>